<gene>
    <name evidence="6" type="ordered locus">Bind_0350</name>
</gene>
<organism evidence="6 7">
    <name type="scientific">Beijerinckia indica subsp. indica (strain ATCC 9039 / DSM 1715 / NCIMB 8712)</name>
    <dbReference type="NCBI Taxonomy" id="395963"/>
    <lineage>
        <taxon>Bacteria</taxon>
        <taxon>Pseudomonadati</taxon>
        <taxon>Pseudomonadota</taxon>
        <taxon>Alphaproteobacteria</taxon>
        <taxon>Hyphomicrobiales</taxon>
        <taxon>Beijerinckiaceae</taxon>
        <taxon>Beijerinckia</taxon>
    </lineage>
</organism>
<reference evidence="7" key="1">
    <citation type="submission" date="2008-03" db="EMBL/GenBank/DDBJ databases">
        <title>Complete sequence of chromosome of Beijerinckia indica subsp. indica ATCC 9039.</title>
        <authorList>
            <consortium name="US DOE Joint Genome Institute"/>
            <person name="Copeland A."/>
            <person name="Lucas S."/>
            <person name="Lapidus A."/>
            <person name="Glavina del Rio T."/>
            <person name="Dalin E."/>
            <person name="Tice H."/>
            <person name="Bruce D."/>
            <person name="Goodwin L."/>
            <person name="Pitluck S."/>
            <person name="LaButti K."/>
            <person name="Schmutz J."/>
            <person name="Larimer F."/>
            <person name="Land M."/>
            <person name="Hauser L."/>
            <person name="Kyrpides N."/>
            <person name="Mikhailova N."/>
            <person name="Dunfield P.F."/>
            <person name="Dedysh S.N."/>
            <person name="Liesack W."/>
            <person name="Saw J.H."/>
            <person name="Alam M."/>
            <person name="Chen Y."/>
            <person name="Murrell J.C."/>
            <person name="Richardson P."/>
        </authorList>
    </citation>
    <scope>NUCLEOTIDE SEQUENCE [LARGE SCALE GENOMIC DNA]</scope>
    <source>
        <strain evidence="7">ATCC 9039 / DSM 1715 / NCIMB 8712</strain>
    </source>
</reference>
<keyword evidence="7" id="KW-1185">Reference proteome</keyword>
<dbReference type="InterPro" id="IPR017941">
    <property type="entry name" value="Rieske_2Fe-2S"/>
</dbReference>
<reference evidence="6 7" key="2">
    <citation type="journal article" date="2010" name="J. Bacteriol.">
        <title>Complete genome sequence of Beijerinckia indica subsp. indica.</title>
        <authorList>
            <person name="Tamas I."/>
            <person name="Dedysh S.N."/>
            <person name="Liesack W."/>
            <person name="Stott M.B."/>
            <person name="Alam M."/>
            <person name="Murrell J.C."/>
            <person name="Dunfield P.F."/>
        </authorList>
    </citation>
    <scope>NUCLEOTIDE SEQUENCE [LARGE SCALE GENOMIC DNA]</scope>
    <source>
        <strain evidence="7">ATCC 9039 / DSM 1715 / NCIMB 8712</strain>
    </source>
</reference>
<keyword evidence="2" id="KW-0479">Metal-binding</keyword>
<protein>
    <submittedName>
        <fullName evidence="6">Rieske (2Fe-2S) domain protein</fullName>
    </submittedName>
</protein>
<dbReference type="PROSITE" id="PS51296">
    <property type="entry name" value="RIESKE"/>
    <property type="match status" value="1"/>
</dbReference>
<evidence type="ECO:0000256" key="2">
    <source>
        <dbReference type="ARBA" id="ARBA00022723"/>
    </source>
</evidence>
<name>B2IDF2_BEII9</name>
<evidence type="ECO:0000256" key="1">
    <source>
        <dbReference type="ARBA" id="ARBA00022714"/>
    </source>
</evidence>
<evidence type="ECO:0000313" key="7">
    <source>
        <dbReference type="Proteomes" id="UP000001695"/>
    </source>
</evidence>
<keyword evidence="4" id="KW-0411">Iron-sulfur</keyword>
<dbReference type="HOGENOM" id="CLU_1270251_0_0_5"/>
<dbReference type="EMBL" id="CP001016">
    <property type="protein sequence ID" value="ACB94004.1"/>
    <property type="molecule type" value="Genomic_DNA"/>
</dbReference>
<evidence type="ECO:0000313" key="6">
    <source>
        <dbReference type="EMBL" id="ACB94004.1"/>
    </source>
</evidence>
<keyword evidence="3" id="KW-0408">Iron</keyword>
<sequence length="217" mass="24170">MASDDPSKPTITKADDLTVGGCAGSQIAANQGLYGAFIMRAKKVDKIEPPPPVAAQPAPPSGDVYVICDRRDIRDRMGKSFPLMRLWDDGKLRPWDIFISRFGKQYFAYENSCPHQNVRLDWEKNNFYEPNYLKVLMCGKHGAQFDPETGVCISGPCEGKRLTQILCFLDGDDVCITGVNINLDVEVEATVATDPNADAVLENNGFKLQQTKREFFK</sequence>
<dbReference type="PANTHER" id="PTHR40261">
    <property type="match status" value="1"/>
</dbReference>
<dbReference type="OrthoDB" id="9800776at2"/>
<dbReference type="SUPFAM" id="SSF50022">
    <property type="entry name" value="ISP domain"/>
    <property type="match status" value="1"/>
</dbReference>
<dbReference type="Pfam" id="PF00355">
    <property type="entry name" value="Rieske"/>
    <property type="match status" value="1"/>
</dbReference>
<dbReference type="AlphaFoldDB" id="B2IDF2"/>
<dbReference type="Proteomes" id="UP000001695">
    <property type="component" value="Chromosome"/>
</dbReference>
<evidence type="ECO:0000256" key="3">
    <source>
        <dbReference type="ARBA" id="ARBA00023004"/>
    </source>
</evidence>
<accession>B2IDF2</accession>
<dbReference type="STRING" id="395963.Bind_0350"/>
<evidence type="ECO:0000259" key="5">
    <source>
        <dbReference type="PROSITE" id="PS51296"/>
    </source>
</evidence>
<dbReference type="KEGG" id="bid:Bind_0350"/>
<feature type="domain" description="Rieske" evidence="5">
    <location>
        <begin position="93"/>
        <end position="176"/>
    </location>
</feature>
<keyword evidence="1" id="KW-0001">2Fe-2S</keyword>
<dbReference type="Gene3D" id="2.102.10.10">
    <property type="entry name" value="Rieske [2Fe-2S] iron-sulphur domain"/>
    <property type="match status" value="1"/>
</dbReference>
<dbReference type="eggNOG" id="COG2146">
    <property type="taxonomic scope" value="Bacteria"/>
</dbReference>
<proteinExistence type="predicted"/>
<dbReference type="GO" id="GO:0051537">
    <property type="term" value="F:2 iron, 2 sulfur cluster binding"/>
    <property type="evidence" value="ECO:0007669"/>
    <property type="project" value="UniProtKB-KW"/>
</dbReference>
<evidence type="ECO:0000256" key="4">
    <source>
        <dbReference type="ARBA" id="ARBA00023014"/>
    </source>
</evidence>
<dbReference type="InterPro" id="IPR036922">
    <property type="entry name" value="Rieske_2Fe-2S_sf"/>
</dbReference>
<dbReference type="RefSeq" id="WP_012383362.1">
    <property type="nucleotide sequence ID" value="NC_010581.1"/>
</dbReference>
<dbReference type="GO" id="GO:0046872">
    <property type="term" value="F:metal ion binding"/>
    <property type="evidence" value="ECO:0007669"/>
    <property type="project" value="UniProtKB-KW"/>
</dbReference>
<dbReference type="CDD" id="cd03467">
    <property type="entry name" value="Rieske"/>
    <property type="match status" value="1"/>
</dbReference>
<dbReference type="PANTHER" id="PTHR40261:SF1">
    <property type="entry name" value="RIESKE DOMAIN-CONTAINING PROTEIN"/>
    <property type="match status" value="1"/>
</dbReference>